<evidence type="ECO:0000313" key="7">
    <source>
        <dbReference type="EMBL" id="KAE9226293.1"/>
    </source>
</evidence>
<gene>
    <name evidence="9" type="ORF">PF001_g4927</name>
    <name evidence="7" type="ORF">PF002_g14160</name>
    <name evidence="8" type="ORF">PF004_g4753</name>
    <name evidence="6" type="ORF">PF005_g12772</name>
    <name evidence="5" type="ORF">PF006_g11803</name>
    <name evidence="4" type="ORF">PF007_g12859</name>
    <name evidence="2" type="ORF">PF009_g14031</name>
    <name evidence="3" type="ORF">PF010_g12175</name>
</gene>
<dbReference type="EMBL" id="QXGC01000168">
    <property type="protein sequence ID" value="KAE9246532.1"/>
    <property type="molecule type" value="Genomic_DNA"/>
</dbReference>
<evidence type="ECO:0000313" key="5">
    <source>
        <dbReference type="EMBL" id="KAE9143147.1"/>
    </source>
</evidence>
<dbReference type="Proteomes" id="UP000441208">
    <property type="component" value="Unassembled WGS sequence"/>
</dbReference>
<dbReference type="Proteomes" id="UP000476176">
    <property type="component" value="Unassembled WGS sequence"/>
</dbReference>
<reference evidence="10 11" key="1">
    <citation type="submission" date="2018-08" db="EMBL/GenBank/DDBJ databases">
        <title>Genomic investigation of the strawberry pathogen Phytophthora fragariae indicates pathogenicity is determined by transcriptional variation in three key races.</title>
        <authorList>
            <person name="Adams T.M."/>
            <person name="Armitage A.D."/>
            <person name="Sobczyk M.K."/>
            <person name="Bates H.J."/>
            <person name="Dunwell J.M."/>
            <person name="Nellist C.F."/>
            <person name="Harrison R.J."/>
        </authorList>
    </citation>
    <scope>NUCLEOTIDE SEQUENCE [LARGE SCALE GENOMIC DNA]</scope>
    <source>
        <strain evidence="9 12">A4</strain>
        <strain evidence="7 13">BC-1</strain>
        <strain evidence="8 16">BC-23</strain>
        <strain evidence="6 11">NOV-27</strain>
        <strain evidence="5 14">NOV-5</strain>
        <strain evidence="4 15">NOV-71</strain>
        <strain evidence="2 10">NOV-9</strain>
        <strain evidence="3 17">ONT-3</strain>
    </source>
</reference>
<protein>
    <submittedName>
        <fullName evidence="7">Uncharacterized protein</fullName>
    </submittedName>
</protein>
<evidence type="ECO:0000313" key="14">
    <source>
        <dbReference type="Proteomes" id="UP000440732"/>
    </source>
</evidence>
<dbReference type="Proteomes" id="UP000440367">
    <property type="component" value="Unassembled WGS sequence"/>
</dbReference>
<organism evidence="7 13">
    <name type="scientific">Phytophthora fragariae</name>
    <dbReference type="NCBI Taxonomy" id="53985"/>
    <lineage>
        <taxon>Eukaryota</taxon>
        <taxon>Sar</taxon>
        <taxon>Stramenopiles</taxon>
        <taxon>Oomycota</taxon>
        <taxon>Peronosporomycetes</taxon>
        <taxon>Peronosporales</taxon>
        <taxon>Peronosporaceae</taxon>
        <taxon>Phytophthora</taxon>
    </lineage>
</organism>
<feature type="region of interest" description="Disordered" evidence="1">
    <location>
        <begin position="1500"/>
        <end position="1526"/>
    </location>
</feature>
<dbReference type="OrthoDB" id="124677at2759"/>
<evidence type="ECO:0000313" key="11">
    <source>
        <dbReference type="Proteomes" id="UP000433483"/>
    </source>
</evidence>
<dbReference type="Proteomes" id="UP000437068">
    <property type="component" value="Unassembled WGS sequence"/>
</dbReference>
<evidence type="ECO:0000313" key="9">
    <source>
        <dbReference type="EMBL" id="KAE9321398.1"/>
    </source>
</evidence>
<evidence type="ECO:0000313" key="4">
    <source>
        <dbReference type="EMBL" id="KAE9107906.1"/>
    </source>
</evidence>
<evidence type="ECO:0000313" key="17">
    <source>
        <dbReference type="Proteomes" id="UP000488956"/>
    </source>
</evidence>
<evidence type="ECO:0000313" key="13">
    <source>
        <dbReference type="Proteomes" id="UP000440367"/>
    </source>
</evidence>
<dbReference type="Proteomes" id="UP000433483">
    <property type="component" value="Unassembled WGS sequence"/>
</dbReference>
<dbReference type="EMBL" id="QXGB01000686">
    <property type="protein sequence ID" value="KAE9207057.1"/>
    <property type="molecule type" value="Genomic_DNA"/>
</dbReference>
<dbReference type="EMBL" id="QXFZ01000691">
    <property type="protein sequence ID" value="KAE9107906.1"/>
    <property type="molecule type" value="Genomic_DNA"/>
</dbReference>
<evidence type="ECO:0000256" key="1">
    <source>
        <dbReference type="SAM" id="MobiDB-lite"/>
    </source>
</evidence>
<sequence>MVSAEFEGQLASEGATGSAEAQLAFQEEFALAESVAAKRALVQQSFVPSSPDFWFYSALCTTLEVQTLVEEDKHKQAWQRLSESKGDLQKAERELTKSSCWRRAQRIERRRLMLELELTYKLKRSEEEVSNVTQRVTTALQVSHHDPEPAGVTTEARKETFPTALKAELLDLDTIIQNKLNMLRFSKVGDTGLKEILRDLDVFGREKVFQKVCAWDGPEFDHWRMLEVFLDSYAFEFADIPGYVDIIVKDVERKNETDKNYTFNYRAVHNMLSFQQLLECARKAPDLFRSNYEFAIRGVQLLRAAAEVDSAQCSDLRSETLNMKELQHIATYLEFLHDFTPTAVERIRVLIFYRKLELLNVICWTNPNAVTELLNSLVEYLKISGSPGLGASYGLEVYSGVCGFTSVSPASHKEIIRKSLKTLWASEIDSAAVFDALGAHLENDFLVDQHALTMIKLGKGEFAEWTTKLKDKGRELSSQASTSSVNFCESNPTYFLPEDPLRIYVRTRNVKSLTAHLFEIKTMEYYSRLRREIKGDICLDGLLPTEEQIIDLSHLTPWQETRIPIEFLATKNAQRGVFVVEVFEKGITCRAILRKGFLRHVERITTQGHEFTVLDEHGNLLREAQALVLNMKSGGSRAQHGREYSPDENGGINIPFRHPNEESSNDKFAIAFRLGSFGSFHGSFSYLAEAFDVDVDMHIDNEQLLPGFTAQLVTRPRLLCAGIATGEPLDLLVDVKLVIEFDLVNTSNVGSSSHKEALSFGNIKQLVNDPPSFEIPMDAKGFNVTLTARVLRRELGNMVETRDLPQVTDFKRFDVQRVNDFDGTYTGHLVRRPLQPENPYGPSEFRVFVLGHNGEPVPNVPANFIIKHVHSGEFIKSTLQADASGEINLGELRNVERLTVEFGSRNGSTKSCSWELPNLRSYRPQIVNCSVEEVVEIPIPFAFSSDVESWLQDKLVSFCEVVDTVLQNAAHCSDIEVIKNKRGYPVCVAVRIRQPGKYVVYLRPLGLKYPVTVCEKKNTQVSLPLGLIIQPAQVLLGTQTLPLTICSQDLKAEGKQKLVLEIQLRNASRNSTHVLVSLKHFLDMRSKKVSEVIVADGLKPSTSSGVCLPRLSFHSAPLENDFLKMRKISDEYAYILQRRALVSASQNSLLLLGSSSLPKPSLLQNPHVVGESDMEVVTVEAGDKVTGFKSVVKQGIQSVGSSRKMMMKKKRASRRSSGIHAELIPSISFIGQQSLVKASSDVSADGLVRVDLSGLPFFLHEMGSFEVCTIAFDSESGYVCTQELSMTLETSKFAIPKRDIRLSVEEALAPAEHFHQFDSHEVIRPGELKTLPRSFTSKYALYESLSSAINLWPTLARGSDVSGLAGKLKEWWSLSLKEKSNFYYKNACDDLHFFLFRKDPVFFKQTAEPLISAKICKSLMDYFVLGDEVSLRRFYLGAATFQRLSCIEKLLVAERITDTEEKVRICRAVIREIESAYPLGCSRVLADMFNTVLSQGQVEPSPAPLEGAPARAQNSFGGPPDASSRSRMLQRSCAPTAFGYSPTSPGYSPTSPVYYRDLAAAPMQSAPRGVAFGASATCASTPAFGAAQRVVETTEVVETTKSCLEEFDDDFGVRSLDSDSGGSENDVEHDDDDDDSDGETVKKSKKRKQEVPYIPPGKVCKVQEKRYFTGQRPALTGLNMFWKQYAEHILRSQTGNGGRSRFVSSYFPEALVTLTEGLFALAVLDFDNESKPALVQLASTAGTHVTLSPTTDAILYHRSIGPAQCDPTVNTLILKQRIQDEDGDSNTELLVNTVYTTVVTLSNIGFENLTNVNLLLQIPQGALPMCSSGFYTKNEITNVAPNHTSEFKFSFYFPDEGLFAQYPARASVGGLVIGWAKVQDDATTCKVVRNATRVNLTSWADVSARGSLQEVVHFIESAKPGVKIDHQKLYWRCHDEGFYRGLVNHFRTKFFFVPGIWKYGLLHRDETAMKEFFASSKELAQSLGSGFRCYFVDEARLYRYERFESIFESFDYCEFGPFLTRRVHPVTGRVDAQMSWGAGATTKTAGKRILNAETRRYFGELCQRLGTHTRIDEQHLLVMAYYMILSDRIENGMEIFSRLESLPAKTELKSTVQYAYLSAFLDFFRSYGQQDRMFAFAHRAISSYATHPQPRWRERFQKMKEVLDEYDAFELQSLRRLEDMEVVDAAMETARSDDQDLTTKTTHGSQVKLEARVGDGAVEILSQSLGQCELAFYPIDVELMFSTEPFNTFSDSAASASSLLLVEPRQQQSISLNALSSENVLAKTVVQIPNELRAAQMMLRIREIASSRTKSSAAPPIDIIRPYFNSSLNVDIMTQCGVLQVLRDGLPVRSCYVKVYAKVSSTGRTKTEFYKDGYTDLLGKFDYVGINGDLITNVQKFSILISHDRFGATVEQVDPPVLASTVGDYSRKEERELLLY</sequence>
<evidence type="ECO:0000313" key="3">
    <source>
        <dbReference type="EMBL" id="KAE9107726.1"/>
    </source>
</evidence>
<dbReference type="Proteomes" id="UP000429523">
    <property type="component" value="Unassembled WGS sequence"/>
</dbReference>
<evidence type="ECO:0000313" key="12">
    <source>
        <dbReference type="Proteomes" id="UP000437068"/>
    </source>
</evidence>
<evidence type="ECO:0000313" key="10">
    <source>
        <dbReference type="Proteomes" id="UP000429523"/>
    </source>
</evidence>
<evidence type="ECO:0000313" key="8">
    <source>
        <dbReference type="EMBL" id="KAE9246532.1"/>
    </source>
</evidence>
<feature type="region of interest" description="Disordered" evidence="1">
    <location>
        <begin position="1612"/>
        <end position="1648"/>
    </location>
</feature>
<evidence type="ECO:0000313" key="16">
    <source>
        <dbReference type="Proteomes" id="UP000476176"/>
    </source>
</evidence>
<dbReference type="EMBL" id="QXGE01000175">
    <property type="protein sequence ID" value="KAE9321398.1"/>
    <property type="molecule type" value="Genomic_DNA"/>
</dbReference>
<keyword evidence="11" id="KW-1185">Reference proteome</keyword>
<evidence type="ECO:0000313" key="2">
    <source>
        <dbReference type="EMBL" id="KAE8936036.1"/>
    </source>
</evidence>
<dbReference type="Proteomes" id="UP000440732">
    <property type="component" value="Unassembled WGS sequence"/>
</dbReference>
<evidence type="ECO:0000313" key="6">
    <source>
        <dbReference type="EMBL" id="KAE9207057.1"/>
    </source>
</evidence>
<dbReference type="EMBL" id="QXGF01000754">
    <property type="protein sequence ID" value="KAE8936036.1"/>
    <property type="molecule type" value="Genomic_DNA"/>
</dbReference>
<accession>A0A6A3YXU8</accession>
<evidence type="ECO:0000313" key="15">
    <source>
        <dbReference type="Proteomes" id="UP000441208"/>
    </source>
</evidence>
<name>A0A6A3YXU8_9STRA</name>
<dbReference type="EMBL" id="QXGA01000642">
    <property type="protein sequence ID" value="KAE9143147.1"/>
    <property type="molecule type" value="Genomic_DNA"/>
</dbReference>
<dbReference type="EMBL" id="QXGD01000745">
    <property type="protein sequence ID" value="KAE9226293.1"/>
    <property type="molecule type" value="Genomic_DNA"/>
</dbReference>
<dbReference type="EMBL" id="QXFX01000671">
    <property type="protein sequence ID" value="KAE9107726.1"/>
    <property type="molecule type" value="Genomic_DNA"/>
</dbReference>
<feature type="compositionally biased region" description="Acidic residues" evidence="1">
    <location>
        <begin position="1625"/>
        <end position="1638"/>
    </location>
</feature>
<comment type="caution">
    <text evidence="7">The sequence shown here is derived from an EMBL/GenBank/DDBJ whole genome shotgun (WGS) entry which is preliminary data.</text>
</comment>
<dbReference type="Proteomes" id="UP000488956">
    <property type="component" value="Unassembled WGS sequence"/>
</dbReference>
<proteinExistence type="predicted"/>